<dbReference type="RefSeq" id="WP_274396298.1">
    <property type="nucleotide sequence ID" value="NZ_CP082213.1"/>
</dbReference>
<organism evidence="2 3">
    <name type="scientific">Xanthomonas cucurbitae</name>
    <dbReference type="NCBI Taxonomy" id="56453"/>
    <lineage>
        <taxon>Bacteria</taxon>
        <taxon>Pseudomonadati</taxon>
        <taxon>Pseudomonadota</taxon>
        <taxon>Gammaproteobacteria</taxon>
        <taxon>Lysobacterales</taxon>
        <taxon>Lysobacteraceae</taxon>
        <taxon>Xanthomonas</taxon>
    </lineage>
</organism>
<evidence type="ECO:0000259" key="1">
    <source>
        <dbReference type="PROSITE" id="PS51459"/>
    </source>
</evidence>
<gene>
    <name evidence="2" type="ORF">K6978_11970</name>
</gene>
<dbReference type="Gene3D" id="1.20.120.1870">
    <property type="entry name" value="Fic/DOC protein, Fido domain"/>
    <property type="match status" value="1"/>
</dbReference>
<name>A0ABY7Y8K4_9XANT</name>
<dbReference type="SUPFAM" id="SSF140931">
    <property type="entry name" value="Fic-like"/>
    <property type="match status" value="1"/>
</dbReference>
<reference evidence="2 3" key="1">
    <citation type="submission" date="2021-08" db="EMBL/GenBank/DDBJ databases">
        <title>Genome sequences of Xanthomonas cucurbitae isolates from 5 Midwestern US states.</title>
        <authorList>
            <person name="Hind S.R."/>
        </authorList>
    </citation>
    <scope>NUCLEOTIDE SEQUENCE [LARGE SCALE GENOMIC DNA]</scope>
    <source>
        <strain evidence="2 3">OH_261</strain>
    </source>
</reference>
<sequence length="294" mass="34253">MEVVFTNQEISNEYLRWACQVDTDDECLTQEAIGILDVLRAHFLIADYFFGKEAGMGGIGPRDINMLHSAVYRQFVAFGGISKWKNKYERYATLIFGLVTDHPFHDANKRTGLLIYLYALHKMNRYPTNGHKEMEDFMVEVAERSLTKYRRMKDLQKREEDADVIFMADYLKRNSRERDSRYYTITYHELDRKLRDFGHCLSNPSKNYIDLVRIDHVREFGIFGKRKEKLVKIAQIGFPGWKSQVGKGAISSVRRAAKLNLENGVDSAMFYRGSDPMNTLIAQYEGPLQRLAFR</sequence>
<dbReference type="Proteomes" id="UP001214201">
    <property type="component" value="Chromosome"/>
</dbReference>
<dbReference type="PROSITE" id="PS51459">
    <property type="entry name" value="FIDO"/>
    <property type="match status" value="1"/>
</dbReference>
<evidence type="ECO:0000313" key="3">
    <source>
        <dbReference type="Proteomes" id="UP001214201"/>
    </source>
</evidence>
<dbReference type="InterPro" id="IPR003812">
    <property type="entry name" value="Fido"/>
</dbReference>
<proteinExistence type="predicted"/>
<dbReference type="Pfam" id="PF02661">
    <property type="entry name" value="Fic"/>
    <property type="match status" value="1"/>
</dbReference>
<dbReference type="EMBL" id="CP082214">
    <property type="protein sequence ID" value="WDM70162.1"/>
    <property type="molecule type" value="Genomic_DNA"/>
</dbReference>
<evidence type="ECO:0000313" key="2">
    <source>
        <dbReference type="EMBL" id="WDM70162.1"/>
    </source>
</evidence>
<dbReference type="InterPro" id="IPR036597">
    <property type="entry name" value="Fido-like_dom_sf"/>
</dbReference>
<dbReference type="InterPro" id="IPR053737">
    <property type="entry name" value="Type_II_TA_Toxin"/>
</dbReference>
<keyword evidence="3" id="KW-1185">Reference proteome</keyword>
<accession>A0ABY7Y8K4</accession>
<protein>
    <submittedName>
        <fullName evidence="2">Fic family protein</fullName>
    </submittedName>
</protein>
<feature type="domain" description="Fido" evidence="1">
    <location>
        <begin position="33"/>
        <end position="161"/>
    </location>
</feature>